<comment type="catalytic activity">
    <reaction evidence="1">
        <text>ATP + H2O = ADP + phosphate + H(+)</text>
        <dbReference type="Rhea" id="RHEA:13065"/>
        <dbReference type="ChEBI" id="CHEBI:15377"/>
        <dbReference type="ChEBI" id="CHEBI:15378"/>
        <dbReference type="ChEBI" id="CHEBI:30616"/>
        <dbReference type="ChEBI" id="CHEBI:43474"/>
        <dbReference type="ChEBI" id="CHEBI:456216"/>
        <dbReference type="EC" id="5.6.2.3"/>
    </reaction>
</comment>
<sequence>MSSAAVVGLNEMYNTGALTAPFPPEVVCNFQFQQNLSKKSKPKSTPKPKQTKRKTKQQQLQHERNKMQERERSKRYCEKKKKKEREHIVAIDTKKTVQFARKCDQKTMQVDGNPNAFRVPVYLDRISIKSYENHHKVALKEKLISQYRIDVDGLEECSLSQRAKHCLPRREKQHMMHAANAQSLGPESATRHQNTPLATALPSVAFQPISLPTTTMTLQRTCALSFHPFDLSATSLPTQQGLIGQFAVTSASSNDTLFLANPLVYVVLCGRMTLTQKQIEIVKDRVRLDAEKVINLLEWFDQNVENLFAGSTFHFTSAHEPQSDTGIYGTQQKLVKAMLDRTMPTLIVSGTNYADLAELQLENIAPFQFPFGQGGPKLQLSNDHMPINSFGSSLAEKISRLKIKDIQQAVREKETGQRLSGSAGRIYPGRHCIMQADESPTALAMDTFLGGHSIFLTTTTTPCDECTFKVQVFVDAGKENSLPNLRDWDDKEHMHRANGNGGVWGAIGLFKNGEEQGRKTLHSHWQIWIKGFNKCRNALFHGDKAKATKKAARDARLSYIDKVICADFVVTHNCGRDPNQEHTVTMPMHQILQEAGIRILFAKHSTKIIALTSPQRTECINMGVNRLLIVTNSASSSSSIWNYGRMILQNIQTRVTVEKEMKRPDRKLIADVDRDNEYDMDIDDRFTVHGHEHGYQSQSPRPSPLGDTDLRSHEGLMKRANICAGKVTKTVINESASVLSSGKSNNNKKESPSEKGPAPSTPQQQHTYTAQSQSNDMPNTYKTKYEDLLIFIQGSLLVGTGDDNSDMNQQQQKQNKTKIPTLHDFARGKHSQYNLDDKQYIAKRLSIYAAHSYFSRLKREDTMTRDWGRQALGTTLESLTGKVHDSKDALIRELKRMGAKDQLKECDDGSGTILRPQSKSIAAAFNDYTFCFTATTGSAAALYGGSTIHSAAHLNRTRLTDDMRDESNLAWDDVRILIIDEISFFMASDIAKLDGQLQSLTGRHDMLYGDVSIVFSEDFQQLKPICTEDNVLYSESPPAAYWYWENTLNCAIFLNNSHRFKMTLCTEKFLLE</sequence>
<dbReference type="Pfam" id="PF05970">
    <property type="entry name" value="PIF1"/>
    <property type="match status" value="1"/>
</dbReference>
<dbReference type="AlphaFoldDB" id="A0AAD8XX12"/>
<dbReference type="InterPro" id="IPR010285">
    <property type="entry name" value="DNA_helicase_pif1-like_DEAD"/>
</dbReference>
<name>A0AAD8XX12_9STRA</name>
<feature type="compositionally biased region" description="Basic residues" evidence="2">
    <location>
        <begin position="38"/>
        <end position="56"/>
    </location>
</feature>
<comment type="cofactor">
    <cofactor evidence="1">
        <name>Mg(2+)</name>
        <dbReference type="ChEBI" id="CHEBI:18420"/>
    </cofactor>
</comment>
<dbReference type="Gene3D" id="3.40.50.300">
    <property type="entry name" value="P-loop containing nucleotide triphosphate hydrolases"/>
    <property type="match status" value="1"/>
</dbReference>
<feature type="domain" description="DNA helicase Pif1-like DEAD-box helicase" evidence="3">
    <location>
        <begin position="932"/>
        <end position="1029"/>
    </location>
</feature>
<keyword evidence="1" id="KW-0067">ATP-binding</keyword>
<keyword evidence="1" id="KW-0547">Nucleotide-binding</keyword>
<keyword evidence="1" id="KW-0347">Helicase</keyword>
<keyword evidence="1" id="KW-0227">DNA damage</keyword>
<dbReference type="GO" id="GO:0000723">
    <property type="term" value="P:telomere maintenance"/>
    <property type="evidence" value="ECO:0007669"/>
    <property type="project" value="InterPro"/>
</dbReference>
<dbReference type="EMBL" id="JATAAI010000036">
    <property type="protein sequence ID" value="KAK1734973.1"/>
    <property type="molecule type" value="Genomic_DNA"/>
</dbReference>
<evidence type="ECO:0000313" key="4">
    <source>
        <dbReference type="EMBL" id="KAK1734973.1"/>
    </source>
</evidence>
<keyword evidence="1" id="KW-0378">Hydrolase</keyword>
<dbReference type="InterPro" id="IPR051055">
    <property type="entry name" value="PIF1_helicase"/>
</dbReference>
<dbReference type="GO" id="GO:0043139">
    <property type="term" value="F:5'-3' DNA helicase activity"/>
    <property type="evidence" value="ECO:0007669"/>
    <property type="project" value="UniProtKB-EC"/>
</dbReference>
<feature type="compositionally biased region" description="Basic and acidic residues" evidence="2">
    <location>
        <begin position="61"/>
        <end position="76"/>
    </location>
</feature>
<keyword evidence="5" id="KW-1185">Reference proteome</keyword>
<dbReference type="PANTHER" id="PTHR47642">
    <property type="entry name" value="ATP-DEPENDENT DNA HELICASE"/>
    <property type="match status" value="1"/>
</dbReference>
<feature type="compositionally biased region" description="Polar residues" evidence="2">
    <location>
        <begin position="761"/>
        <end position="779"/>
    </location>
</feature>
<protein>
    <recommendedName>
        <fullName evidence="1">ATP-dependent DNA helicase</fullName>
        <ecNumber evidence="1">5.6.2.3</ecNumber>
    </recommendedName>
</protein>
<keyword evidence="1" id="KW-0234">DNA repair</keyword>
<evidence type="ECO:0000313" key="5">
    <source>
        <dbReference type="Proteomes" id="UP001224775"/>
    </source>
</evidence>
<dbReference type="GO" id="GO:0006310">
    <property type="term" value="P:DNA recombination"/>
    <property type="evidence" value="ECO:0007669"/>
    <property type="project" value="UniProtKB-KW"/>
</dbReference>
<reference evidence="4" key="1">
    <citation type="submission" date="2023-06" db="EMBL/GenBank/DDBJ databases">
        <title>Survivors Of The Sea: Transcriptome response of Skeletonema marinoi to long-term dormancy.</title>
        <authorList>
            <person name="Pinder M.I.M."/>
            <person name="Kourtchenko O."/>
            <person name="Robertson E.K."/>
            <person name="Larsson T."/>
            <person name="Maumus F."/>
            <person name="Osuna-Cruz C.M."/>
            <person name="Vancaester E."/>
            <person name="Stenow R."/>
            <person name="Vandepoele K."/>
            <person name="Ploug H."/>
            <person name="Bruchert V."/>
            <person name="Godhe A."/>
            <person name="Topel M."/>
        </authorList>
    </citation>
    <scope>NUCLEOTIDE SEQUENCE</scope>
    <source>
        <strain evidence="4">R05AC</strain>
    </source>
</reference>
<dbReference type="Proteomes" id="UP001224775">
    <property type="component" value="Unassembled WGS sequence"/>
</dbReference>
<dbReference type="GO" id="GO:0006281">
    <property type="term" value="P:DNA repair"/>
    <property type="evidence" value="ECO:0007669"/>
    <property type="project" value="UniProtKB-KW"/>
</dbReference>
<evidence type="ECO:0000259" key="3">
    <source>
        <dbReference type="Pfam" id="PF05970"/>
    </source>
</evidence>
<dbReference type="PANTHER" id="PTHR47642:SF5">
    <property type="entry name" value="ATP-DEPENDENT DNA HELICASE"/>
    <property type="match status" value="1"/>
</dbReference>
<feature type="region of interest" description="Disordered" evidence="2">
    <location>
        <begin position="691"/>
        <end position="711"/>
    </location>
</feature>
<keyword evidence="1" id="KW-0233">DNA recombination</keyword>
<dbReference type="InterPro" id="IPR027417">
    <property type="entry name" value="P-loop_NTPase"/>
</dbReference>
<feature type="region of interest" description="Disordered" evidence="2">
    <location>
        <begin position="33"/>
        <end position="83"/>
    </location>
</feature>
<accession>A0AAD8XX12</accession>
<comment type="similarity">
    <text evidence="1">Belongs to the helicase family.</text>
</comment>
<feature type="region of interest" description="Disordered" evidence="2">
    <location>
        <begin position="736"/>
        <end position="779"/>
    </location>
</feature>
<evidence type="ECO:0000256" key="1">
    <source>
        <dbReference type="RuleBase" id="RU363044"/>
    </source>
</evidence>
<dbReference type="GO" id="GO:0016787">
    <property type="term" value="F:hydrolase activity"/>
    <property type="evidence" value="ECO:0007669"/>
    <property type="project" value="UniProtKB-KW"/>
</dbReference>
<comment type="caution">
    <text evidence="4">The sequence shown here is derived from an EMBL/GenBank/DDBJ whole genome shotgun (WGS) entry which is preliminary data.</text>
</comment>
<proteinExistence type="inferred from homology"/>
<dbReference type="EC" id="5.6.2.3" evidence="1"/>
<gene>
    <name evidence="4" type="ORF">QTG54_014433</name>
</gene>
<organism evidence="4 5">
    <name type="scientific">Skeletonema marinoi</name>
    <dbReference type="NCBI Taxonomy" id="267567"/>
    <lineage>
        <taxon>Eukaryota</taxon>
        <taxon>Sar</taxon>
        <taxon>Stramenopiles</taxon>
        <taxon>Ochrophyta</taxon>
        <taxon>Bacillariophyta</taxon>
        <taxon>Coscinodiscophyceae</taxon>
        <taxon>Thalassiosirophycidae</taxon>
        <taxon>Thalassiosirales</taxon>
        <taxon>Skeletonemataceae</taxon>
        <taxon>Skeletonema</taxon>
        <taxon>Skeletonema marinoi-dohrnii complex</taxon>
    </lineage>
</organism>
<evidence type="ECO:0000256" key="2">
    <source>
        <dbReference type="SAM" id="MobiDB-lite"/>
    </source>
</evidence>
<dbReference type="GO" id="GO:0005524">
    <property type="term" value="F:ATP binding"/>
    <property type="evidence" value="ECO:0007669"/>
    <property type="project" value="UniProtKB-KW"/>
</dbReference>